<feature type="region of interest" description="Disordered" evidence="1">
    <location>
        <begin position="24"/>
        <end position="44"/>
    </location>
</feature>
<protein>
    <submittedName>
        <fullName evidence="2">Uncharacterized protein</fullName>
    </submittedName>
</protein>
<comment type="caution">
    <text evidence="2">The sequence shown here is derived from an EMBL/GenBank/DDBJ whole genome shotgun (WGS) entry which is preliminary data.</text>
</comment>
<reference evidence="2 3" key="1">
    <citation type="submission" date="2023-07" db="EMBL/GenBank/DDBJ databases">
        <title>Genomic Encyclopedia of Type Strains, Phase IV (KMG-IV): sequencing the most valuable type-strain genomes for metagenomic binning, comparative biology and taxonomic classification.</title>
        <authorList>
            <person name="Goeker M."/>
        </authorList>
    </citation>
    <scope>NUCLEOTIDE SEQUENCE [LARGE SCALE GENOMIC DNA]</scope>
    <source>
        <strain evidence="2 3">DSM 12396</strain>
    </source>
</reference>
<sequence length="44" mass="5342">MNSQKLLKQLEKKQKMFEEYLRQVRESRKSKAPLSHRSSRTAHK</sequence>
<proteinExistence type="predicted"/>
<name>A0ABU0AXC9_9FIRM</name>
<organism evidence="2 3">
    <name type="scientific">Desulfofundulus luciae</name>
    <dbReference type="NCBI Taxonomy" id="74702"/>
    <lineage>
        <taxon>Bacteria</taxon>
        <taxon>Bacillati</taxon>
        <taxon>Bacillota</taxon>
        <taxon>Clostridia</taxon>
        <taxon>Eubacteriales</taxon>
        <taxon>Peptococcaceae</taxon>
        <taxon>Desulfofundulus</taxon>
    </lineage>
</organism>
<gene>
    <name evidence="2" type="ORF">J2Z49_000182</name>
</gene>
<evidence type="ECO:0000256" key="1">
    <source>
        <dbReference type="SAM" id="MobiDB-lite"/>
    </source>
</evidence>
<keyword evidence="3" id="KW-1185">Reference proteome</keyword>
<dbReference type="EMBL" id="JAUSUX010000001">
    <property type="protein sequence ID" value="MDQ0285092.1"/>
    <property type="molecule type" value="Genomic_DNA"/>
</dbReference>
<accession>A0ABU0AXC9</accession>
<evidence type="ECO:0000313" key="3">
    <source>
        <dbReference type="Proteomes" id="UP001225644"/>
    </source>
</evidence>
<evidence type="ECO:0000313" key="2">
    <source>
        <dbReference type="EMBL" id="MDQ0285092.1"/>
    </source>
</evidence>
<dbReference type="Proteomes" id="UP001225644">
    <property type="component" value="Unassembled WGS sequence"/>
</dbReference>